<proteinExistence type="predicted"/>
<protein>
    <submittedName>
        <fullName evidence="1">Putative transposase for insertion sequence element</fullName>
    </submittedName>
</protein>
<reference evidence="1 2" key="1">
    <citation type="journal article" date="2013" name="Genome Announc.">
        <title>Draft Genome Sequence of Rhodococcus ruber Strain BKS 20-38.</title>
        <authorList>
            <person name="Bala M."/>
            <person name="Kumar S."/>
            <person name="Raghava G.P."/>
            <person name="Mayilraj S."/>
        </authorList>
    </citation>
    <scope>NUCLEOTIDE SEQUENCE [LARGE SCALE GENOMIC DNA]</scope>
    <source>
        <strain evidence="1 2">BKS 20-38</strain>
    </source>
</reference>
<name>M3A4B7_9NOCA</name>
<sequence length="86" mass="9295">MVQRRGLELTGSMNNVDAAGLPALRPVAAGRRRDRDGITAGSALEHNSGPVLGHVNKIEMLKRQMYGHQPRSPAKSVIHLKYLAVG</sequence>
<accession>M3A4B7</accession>
<gene>
    <name evidence="1" type="ORF">G352_00527</name>
</gene>
<dbReference type="Proteomes" id="UP000011731">
    <property type="component" value="Unassembled WGS sequence"/>
</dbReference>
<comment type="caution">
    <text evidence="1">The sequence shown here is derived from an EMBL/GenBank/DDBJ whole genome shotgun (WGS) entry which is preliminary data.</text>
</comment>
<dbReference type="PATRIC" id="fig|1278076.4.peg.108"/>
<organism evidence="1 2">
    <name type="scientific">Rhodococcus ruber BKS 20-38</name>
    <dbReference type="NCBI Taxonomy" id="1278076"/>
    <lineage>
        <taxon>Bacteria</taxon>
        <taxon>Bacillati</taxon>
        <taxon>Actinomycetota</taxon>
        <taxon>Actinomycetes</taxon>
        <taxon>Mycobacteriales</taxon>
        <taxon>Nocardiaceae</taxon>
        <taxon>Rhodococcus</taxon>
    </lineage>
</organism>
<evidence type="ECO:0000313" key="2">
    <source>
        <dbReference type="Proteomes" id="UP000011731"/>
    </source>
</evidence>
<dbReference type="AlphaFoldDB" id="M3A4B7"/>
<keyword evidence="2" id="KW-1185">Reference proteome</keyword>
<evidence type="ECO:0000313" key="1">
    <source>
        <dbReference type="EMBL" id="EME67324.1"/>
    </source>
</evidence>
<dbReference type="EMBL" id="AOEX01000009">
    <property type="protein sequence ID" value="EME67324.1"/>
    <property type="molecule type" value="Genomic_DNA"/>
</dbReference>